<name>A0A816Q553_9BILA</name>
<evidence type="ECO:0000313" key="1">
    <source>
        <dbReference type="EMBL" id="CAF2057419.1"/>
    </source>
</evidence>
<dbReference type="Proteomes" id="UP000663856">
    <property type="component" value="Unassembled WGS sequence"/>
</dbReference>
<dbReference type="EMBL" id="CAJNRF010004211">
    <property type="protein sequence ID" value="CAF2057419.1"/>
    <property type="molecule type" value="Genomic_DNA"/>
</dbReference>
<reference evidence="1" key="1">
    <citation type="submission" date="2021-02" db="EMBL/GenBank/DDBJ databases">
        <authorList>
            <person name="Nowell W R."/>
        </authorList>
    </citation>
    <scope>NUCLEOTIDE SEQUENCE</scope>
</reference>
<sequence>MPFHERCGLCEVFIRNKRGFKLITFESLFDHINELYELLHSRSLAKDCTICNACYQKHLGRFKASTNSLSSSEGLLSNESMDVDVKVNNASQTDQKPLCERAVTCSLLVPDTVRLPVYVTPMTHRYCSICQKEFCRSPPMDIPDNVRFQALLKDMIYFRPGCRCCVKHVAEGQLLSNATQLVKMNCKTMDNISTNILTSMLDDIWSEWKRCSISLQTKPIPIDYNESLRYTDEDYWTLTGIHKEDFDSLCKVPEMQNWSEFFFRSYIYHLIELEKLITNIHFLFRFDHCLTEKTLKN</sequence>
<gene>
    <name evidence="1" type="ORF">WKI299_LOCUS11446</name>
</gene>
<evidence type="ECO:0000313" key="2">
    <source>
        <dbReference type="Proteomes" id="UP000663856"/>
    </source>
</evidence>
<protein>
    <submittedName>
        <fullName evidence="1">Uncharacterized protein</fullName>
    </submittedName>
</protein>
<proteinExistence type="predicted"/>
<dbReference type="AlphaFoldDB" id="A0A816Q553"/>
<accession>A0A816Q553</accession>
<comment type="caution">
    <text evidence="1">The sequence shown here is derived from an EMBL/GenBank/DDBJ whole genome shotgun (WGS) entry which is preliminary data.</text>
</comment>
<organism evidence="1 2">
    <name type="scientific">Rotaria magnacalcarata</name>
    <dbReference type="NCBI Taxonomy" id="392030"/>
    <lineage>
        <taxon>Eukaryota</taxon>
        <taxon>Metazoa</taxon>
        <taxon>Spiralia</taxon>
        <taxon>Gnathifera</taxon>
        <taxon>Rotifera</taxon>
        <taxon>Eurotatoria</taxon>
        <taxon>Bdelloidea</taxon>
        <taxon>Philodinida</taxon>
        <taxon>Philodinidae</taxon>
        <taxon>Rotaria</taxon>
    </lineage>
</organism>